<feature type="region of interest" description="Disordered" evidence="1">
    <location>
        <begin position="95"/>
        <end position="119"/>
    </location>
</feature>
<name>A0A9R1U2C1_9HYME</name>
<gene>
    <name evidence="5" type="primary">LOC105267441</name>
</gene>
<evidence type="ECO:0000256" key="1">
    <source>
        <dbReference type="SAM" id="MobiDB-lite"/>
    </source>
</evidence>
<feature type="compositionally biased region" description="Acidic residues" evidence="1">
    <location>
        <begin position="97"/>
        <end position="114"/>
    </location>
</feature>
<dbReference type="RefSeq" id="XP_011304602.1">
    <property type="nucleotide sequence ID" value="XM_011306300.1"/>
</dbReference>
<feature type="signal peptide" evidence="3">
    <location>
        <begin position="1"/>
        <end position="24"/>
    </location>
</feature>
<evidence type="ECO:0000256" key="2">
    <source>
        <dbReference type="SAM" id="Phobius"/>
    </source>
</evidence>
<keyword evidence="2" id="KW-1133">Transmembrane helix</keyword>
<dbReference type="GeneID" id="105267441"/>
<dbReference type="AlphaFoldDB" id="A0A9R1U2C1"/>
<evidence type="ECO:0000313" key="4">
    <source>
        <dbReference type="Proteomes" id="UP000694866"/>
    </source>
</evidence>
<keyword evidence="3" id="KW-0732">Signal</keyword>
<reference evidence="5" key="1">
    <citation type="submission" date="2025-08" db="UniProtKB">
        <authorList>
            <consortium name="RefSeq"/>
        </authorList>
    </citation>
    <scope>IDENTIFICATION</scope>
    <source>
        <strain evidence="5">USDA-PBARC FA_bdor</strain>
        <tissue evidence="5">Whole organism</tissue>
    </source>
</reference>
<dbReference type="OrthoDB" id="7675048at2759"/>
<feature type="chain" id="PRO_5040457735" evidence="3">
    <location>
        <begin position="25"/>
        <end position="268"/>
    </location>
</feature>
<organism evidence="4 5">
    <name type="scientific">Fopius arisanus</name>
    <dbReference type="NCBI Taxonomy" id="64838"/>
    <lineage>
        <taxon>Eukaryota</taxon>
        <taxon>Metazoa</taxon>
        <taxon>Ecdysozoa</taxon>
        <taxon>Arthropoda</taxon>
        <taxon>Hexapoda</taxon>
        <taxon>Insecta</taxon>
        <taxon>Pterygota</taxon>
        <taxon>Neoptera</taxon>
        <taxon>Endopterygota</taxon>
        <taxon>Hymenoptera</taxon>
        <taxon>Apocrita</taxon>
        <taxon>Ichneumonoidea</taxon>
        <taxon>Braconidae</taxon>
        <taxon>Opiinae</taxon>
        <taxon>Fopius</taxon>
    </lineage>
</organism>
<dbReference type="KEGG" id="fas:105267441"/>
<protein>
    <submittedName>
        <fullName evidence="5">Uncharacterized protein</fullName>
    </submittedName>
</protein>
<feature type="transmembrane region" description="Helical" evidence="2">
    <location>
        <begin position="202"/>
        <end position="223"/>
    </location>
</feature>
<keyword evidence="2" id="KW-0472">Membrane</keyword>
<dbReference type="Proteomes" id="UP000694866">
    <property type="component" value="Unplaced"/>
</dbReference>
<sequence>MFIKNIRITTSIIIQLFCLTTSEWIDIPEFSDTSRIYRLPFNKHERNKLTDGQIGFANFYNAKVTTENPFLEIMTTDRVMEPQLMIDRNDFTTPVNGDEDGVVTDGSDADGSDEEMPKAPGVTDRGDVLYYLPMELFNQVHKTLLQNKHSSIKEKIDFLKNFKQSLLKNIESRLDGIVNSPRVKRGSEWEDDHVGFPSLEGALLAISFLTFSVYLVQLVMMLFRNLANNPPAINTILVNRNKRSADITDETARILNYLEEFSRNKLKN</sequence>
<keyword evidence="4" id="KW-1185">Reference proteome</keyword>
<keyword evidence="2" id="KW-0812">Transmembrane</keyword>
<evidence type="ECO:0000256" key="3">
    <source>
        <dbReference type="SAM" id="SignalP"/>
    </source>
</evidence>
<evidence type="ECO:0000313" key="5">
    <source>
        <dbReference type="RefSeq" id="XP_011304602.1"/>
    </source>
</evidence>
<accession>A0A9R1U2C1</accession>
<proteinExistence type="predicted"/>